<proteinExistence type="predicted"/>
<dbReference type="GO" id="GO:0005886">
    <property type="term" value="C:plasma membrane"/>
    <property type="evidence" value="ECO:0007669"/>
    <property type="project" value="UniProtKB-SubCell"/>
</dbReference>
<feature type="transmembrane region" description="Helical" evidence="7">
    <location>
        <begin position="146"/>
        <end position="166"/>
    </location>
</feature>
<keyword evidence="5 7" id="KW-1133">Transmembrane helix</keyword>
<dbReference type="RefSeq" id="WP_044005990.1">
    <property type="nucleotide sequence ID" value="NZ_CP007649.1"/>
</dbReference>
<dbReference type="InterPro" id="IPR020846">
    <property type="entry name" value="MFS_dom"/>
</dbReference>
<dbReference type="PANTHER" id="PTHR23513:SF6">
    <property type="entry name" value="MAJOR FACILITATOR SUPERFAMILY ASSOCIATED DOMAIN-CONTAINING PROTEIN"/>
    <property type="match status" value="1"/>
</dbReference>
<dbReference type="SUPFAM" id="SSF103473">
    <property type="entry name" value="MFS general substrate transporter"/>
    <property type="match status" value="1"/>
</dbReference>
<organism evidence="9 10">
    <name type="scientific">Ligilactobacillus salivarius</name>
    <dbReference type="NCBI Taxonomy" id="1624"/>
    <lineage>
        <taxon>Bacteria</taxon>
        <taxon>Bacillati</taxon>
        <taxon>Bacillota</taxon>
        <taxon>Bacilli</taxon>
        <taxon>Lactobacillales</taxon>
        <taxon>Lactobacillaceae</taxon>
        <taxon>Ligilactobacillus</taxon>
    </lineage>
</organism>
<keyword evidence="6 7" id="KW-0472">Membrane</keyword>
<dbReference type="Proteomes" id="UP000029488">
    <property type="component" value="Plasmid pLMP1046"/>
</dbReference>
<feature type="transmembrane region" description="Helical" evidence="7">
    <location>
        <begin position="292"/>
        <end position="309"/>
    </location>
</feature>
<feature type="domain" description="Major facilitator superfamily (MFS) profile" evidence="8">
    <location>
        <begin position="222"/>
        <end position="407"/>
    </location>
</feature>
<dbReference type="Pfam" id="PF07690">
    <property type="entry name" value="MFS_1"/>
    <property type="match status" value="1"/>
</dbReference>
<dbReference type="GO" id="GO:0022857">
    <property type="term" value="F:transmembrane transporter activity"/>
    <property type="evidence" value="ECO:0007669"/>
    <property type="project" value="InterPro"/>
</dbReference>
<dbReference type="EMBL" id="CP007649">
    <property type="protein sequence ID" value="AIR11858.1"/>
    <property type="molecule type" value="Genomic_DNA"/>
</dbReference>
<evidence type="ECO:0000256" key="7">
    <source>
        <dbReference type="SAM" id="Phobius"/>
    </source>
</evidence>
<evidence type="ECO:0000256" key="4">
    <source>
        <dbReference type="ARBA" id="ARBA00022692"/>
    </source>
</evidence>
<evidence type="ECO:0000256" key="6">
    <source>
        <dbReference type="ARBA" id="ARBA00023136"/>
    </source>
</evidence>
<feature type="transmembrane region" description="Helical" evidence="7">
    <location>
        <begin position="98"/>
        <end position="125"/>
    </location>
</feature>
<feature type="transmembrane region" description="Helical" evidence="7">
    <location>
        <begin position="353"/>
        <end position="376"/>
    </location>
</feature>
<keyword evidence="9" id="KW-0614">Plasmid</keyword>
<evidence type="ECO:0000259" key="8">
    <source>
        <dbReference type="PROSITE" id="PS50850"/>
    </source>
</evidence>
<protein>
    <submittedName>
        <fullName evidence="9">Permease, major facilitator superfamily</fullName>
    </submittedName>
</protein>
<keyword evidence="2" id="KW-0813">Transport</keyword>
<evidence type="ECO:0000256" key="1">
    <source>
        <dbReference type="ARBA" id="ARBA00004651"/>
    </source>
</evidence>
<dbReference type="PANTHER" id="PTHR23513">
    <property type="entry name" value="INTEGRAL MEMBRANE EFFLUX PROTEIN-RELATED"/>
    <property type="match status" value="1"/>
</dbReference>
<dbReference type="AlphaFoldDB" id="A0A089QJD3"/>
<keyword evidence="4 7" id="KW-0812">Transmembrane</keyword>
<comment type="subcellular location">
    <subcellularLocation>
        <location evidence="1">Cell membrane</location>
        <topology evidence="1">Multi-pass membrane protein</topology>
    </subcellularLocation>
</comment>
<evidence type="ECO:0000256" key="3">
    <source>
        <dbReference type="ARBA" id="ARBA00022475"/>
    </source>
</evidence>
<evidence type="ECO:0000256" key="5">
    <source>
        <dbReference type="ARBA" id="ARBA00022989"/>
    </source>
</evidence>
<feature type="transmembrane region" description="Helical" evidence="7">
    <location>
        <begin position="222"/>
        <end position="247"/>
    </location>
</feature>
<evidence type="ECO:0000313" key="10">
    <source>
        <dbReference type="Proteomes" id="UP000029488"/>
    </source>
</evidence>
<evidence type="ECO:0000313" key="9">
    <source>
        <dbReference type="EMBL" id="AIR11858.1"/>
    </source>
</evidence>
<feature type="transmembrane region" description="Helical" evidence="7">
    <location>
        <begin position="9"/>
        <end position="31"/>
    </location>
</feature>
<dbReference type="PROSITE" id="PS50850">
    <property type="entry name" value="MFS"/>
    <property type="match status" value="1"/>
</dbReference>
<feature type="transmembrane region" description="Helical" evidence="7">
    <location>
        <begin position="382"/>
        <end position="401"/>
    </location>
</feature>
<geneLocation type="plasmid" evidence="9 10">
    <name>pLMP1046</name>
</geneLocation>
<dbReference type="InterPro" id="IPR036259">
    <property type="entry name" value="MFS_trans_sf"/>
</dbReference>
<reference evidence="9 10" key="1">
    <citation type="journal article" date="2014" name="BMC Genomics">
        <title>Unusual genome complexity in Lactobacillus salivarius JCM1046.</title>
        <authorList>
            <person name="Raftis E.J."/>
            <person name="Forde B.M."/>
            <person name="Claesson M.J."/>
            <person name="O'Toole P.W."/>
        </authorList>
    </citation>
    <scope>NUCLEOTIDE SEQUENCE [LARGE SCALE GENOMIC DNA]</scope>
    <source>
        <strain evidence="9 10">JCM1046</strain>
        <plasmid evidence="9 10">pLMP1046</plasmid>
    </source>
</reference>
<dbReference type="InterPro" id="IPR011701">
    <property type="entry name" value="MFS"/>
</dbReference>
<dbReference type="CDD" id="cd06173">
    <property type="entry name" value="MFS_MefA_like"/>
    <property type="match status" value="1"/>
</dbReference>
<feature type="transmembrane region" description="Helical" evidence="7">
    <location>
        <begin position="315"/>
        <end position="341"/>
    </location>
</feature>
<gene>
    <name evidence="9" type="ORF">LSJ_4081</name>
</gene>
<feature type="transmembrane region" description="Helical" evidence="7">
    <location>
        <begin position="259"/>
        <end position="280"/>
    </location>
</feature>
<accession>A0A089QJD3</accession>
<name>A0A089QJD3_9LACO</name>
<sequence length="407" mass="45070">MKLSQFKLLIFTFFNDFGSNIFTFAINLYILKITGSALAFSTGMIIIPIVNMFFFSSSANIINKYGAKKTILLSFLGAIISLLCNLSIISIVDTKYYTISILLFQIFILRVCDILIQVSLMILLPQIIESNDLQRVNGSIQTTSRLSGIISPFIAGSLFAIIPIQIIGTIELILDVICLTTILSIKESAKSEIDVPKTSSMEKNNKKTSIYKNIQYILGHNMVLGFLILCILMNIGLGAFQVGIPYLMMEKMNYTSAEYGLIESFFAFGSLLSGILLSILNKDFSLRASYSTFLLFSLSFLGIGIGLYLTGHFTVLIILLGSIFIMGIGTTLSSVTMITLFQKNVPQEKQAHVFSFFDTVVTASIPIFIALFGILFQKNSNPLIFIIISIIVTLSVLLCNLKLSYKK</sequence>
<dbReference type="Gene3D" id="1.20.1250.20">
    <property type="entry name" value="MFS general substrate transporter like domains"/>
    <property type="match status" value="1"/>
</dbReference>
<evidence type="ECO:0000256" key="2">
    <source>
        <dbReference type="ARBA" id="ARBA00022448"/>
    </source>
</evidence>
<keyword evidence="3" id="KW-1003">Cell membrane</keyword>
<dbReference type="KEGG" id="lsj:LSJ_4081"/>
<feature type="transmembrane region" description="Helical" evidence="7">
    <location>
        <begin position="71"/>
        <end position="92"/>
    </location>
</feature>
<feature type="transmembrane region" description="Helical" evidence="7">
    <location>
        <begin position="37"/>
        <end position="59"/>
    </location>
</feature>